<keyword evidence="3" id="KW-1185">Reference proteome</keyword>
<comment type="caution">
    <text evidence="2">The sequence shown here is derived from an EMBL/GenBank/DDBJ whole genome shotgun (WGS) entry which is preliminary data.</text>
</comment>
<evidence type="ECO:0000313" key="3">
    <source>
        <dbReference type="Proteomes" id="UP001142648"/>
    </source>
</evidence>
<protein>
    <submittedName>
        <fullName evidence="2">YbjN domain-containing protein</fullName>
    </submittedName>
</protein>
<dbReference type="CDD" id="cd17511">
    <property type="entry name" value="YbjN_AmyR-like"/>
    <property type="match status" value="1"/>
</dbReference>
<dbReference type="Pfam" id="PF10722">
    <property type="entry name" value="YbjN"/>
    <property type="match status" value="1"/>
</dbReference>
<keyword evidence="1" id="KW-0732">Signal</keyword>
<evidence type="ECO:0000313" key="2">
    <source>
        <dbReference type="EMBL" id="MCT2558839.1"/>
    </source>
</evidence>
<dbReference type="Proteomes" id="UP001142648">
    <property type="component" value="Unassembled WGS sequence"/>
</dbReference>
<feature type="chain" id="PRO_5040748758" evidence="1">
    <location>
        <begin position="25"/>
        <end position="176"/>
    </location>
</feature>
<proteinExistence type="predicted"/>
<organism evidence="2 3">
    <name type="scientific">Tsuneonella litorea</name>
    <dbReference type="NCBI Taxonomy" id="2976475"/>
    <lineage>
        <taxon>Bacteria</taxon>
        <taxon>Pseudomonadati</taxon>
        <taxon>Pseudomonadota</taxon>
        <taxon>Alphaproteobacteria</taxon>
        <taxon>Sphingomonadales</taxon>
        <taxon>Erythrobacteraceae</taxon>
        <taxon>Tsuneonella</taxon>
    </lineage>
</organism>
<dbReference type="EMBL" id="JAOAMV010000003">
    <property type="protein sequence ID" value="MCT2558839.1"/>
    <property type="molecule type" value="Genomic_DNA"/>
</dbReference>
<name>A0A9X2W1J0_9SPHN</name>
<dbReference type="InterPro" id="IPR019660">
    <property type="entry name" value="Put_sensory_transdc_reg_YbjN"/>
</dbReference>
<dbReference type="AlphaFoldDB" id="A0A9X2W1J0"/>
<sequence length="176" mass="18510">MDMTLGRNAVLGAGAWFAVAASLAASEGTVAASDPAQVAGAMEAAGYVAQLDTDGYGDPLIRTTFAGYAGSIYFYGCDEANHTGCDSIQFRVGLDRKAPVTPELMNQIVRKYRFIALWLDKEGDPWVNHDVYIGSGVPAANFIAALKAFEGNFAAVADDVFAEERAEADATGTGAR</sequence>
<reference evidence="2" key="1">
    <citation type="submission" date="2022-09" db="EMBL/GenBank/DDBJ databases">
        <title>The genome sequence of Tsuneonella sp. YG55.</title>
        <authorList>
            <person name="Liu Y."/>
        </authorList>
    </citation>
    <scope>NUCLEOTIDE SEQUENCE</scope>
    <source>
        <strain evidence="2">YG55</strain>
    </source>
</reference>
<accession>A0A9X2W1J0</accession>
<evidence type="ECO:0000256" key="1">
    <source>
        <dbReference type="SAM" id="SignalP"/>
    </source>
</evidence>
<dbReference type="RefSeq" id="WP_259961709.1">
    <property type="nucleotide sequence ID" value="NZ_JAOAMV010000003.1"/>
</dbReference>
<feature type="signal peptide" evidence="1">
    <location>
        <begin position="1"/>
        <end position="24"/>
    </location>
</feature>
<gene>
    <name evidence="2" type="ORF">N0B51_07580</name>
</gene>